<dbReference type="AlphaFoldDB" id="A0A328AFR9"/>
<comment type="caution">
    <text evidence="3">The sequence shown here is derived from an EMBL/GenBank/DDBJ whole genome shotgun (WGS) entry which is preliminary data.</text>
</comment>
<dbReference type="InterPro" id="IPR036265">
    <property type="entry name" value="HIT-like_sf"/>
</dbReference>
<keyword evidence="3" id="KW-0378">Hydrolase</keyword>
<gene>
    <name evidence="3" type="ORF">DJ017_03810</name>
</gene>
<feature type="domain" description="HIT" evidence="2">
    <location>
        <begin position="34"/>
        <end position="108"/>
    </location>
</feature>
<comment type="caution">
    <text evidence="1">Lacks conserved residue(s) required for the propagation of feature annotation.</text>
</comment>
<dbReference type="InterPro" id="IPR026026">
    <property type="entry name" value="HIT_Hint"/>
</dbReference>
<keyword evidence="4" id="KW-1185">Reference proteome</keyword>
<dbReference type="EMBL" id="QFYQ01000001">
    <property type="protein sequence ID" value="RAK53713.1"/>
    <property type="molecule type" value="Genomic_DNA"/>
</dbReference>
<accession>A0A328AFR9</accession>
<protein>
    <submittedName>
        <fullName evidence="3">Diadenosine tetraphosphate hydrolase</fullName>
    </submittedName>
</protein>
<dbReference type="Pfam" id="PF01230">
    <property type="entry name" value="HIT"/>
    <property type="match status" value="1"/>
</dbReference>
<dbReference type="PROSITE" id="PS51084">
    <property type="entry name" value="HIT_2"/>
    <property type="match status" value="1"/>
</dbReference>
<dbReference type="Gene3D" id="3.30.428.10">
    <property type="entry name" value="HIT-like"/>
    <property type="match status" value="1"/>
</dbReference>
<evidence type="ECO:0000313" key="4">
    <source>
        <dbReference type="Proteomes" id="UP000249254"/>
    </source>
</evidence>
<proteinExistence type="predicted"/>
<dbReference type="SUPFAM" id="SSF54197">
    <property type="entry name" value="HIT-like"/>
    <property type="match status" value="1"/>
</dbReference>
<dbReference type="OrthoDB" id="9799145at2"/>
<dbReference type="RefSeq" id="WP_111527465.1">
    <property type="nucleotide sequence ID" value="NZ_JBHRSG010000005.1"/>
</dbReference>
<evidence type="ECO:0000313" key="3">
    <source>
        <dbReference type="EMBL" id="RAK53713.1"/>
    </source>
</evidence>
<dbReference type="PIRSF" id="PIRSF000714">
    <property type="entry name" value="HIT"/>
    <property type="match status" value="1"/>
</dbReference>
<sequence>MVRIDPAFLATSEALGELPLCHARLQADARFPWIVLIPRVEGARELEDLDPGQRQALMEEVLAAGAAVRRTGDALGRQVTKLNVGQLGNVTPQLHIHVVGRRADDAAWPGPVWGAGVAEPYEPEALATAMRAARQALGIAEPA</sequence>
<evidence type="ECO:0000259" key="2">
    <source>
        <dbReference type="PROSITE" id="PS51084"/>
    </source>
</evidence>
<dbReference type="InterPro" id="IPR011146">
    <property type="entry name" value="HIT-like"/>
</dbReference>
<dbReference type="GO" id="GO:0016787">
    <property type="term" value="F:hydrolase activity"/>
    <property type="evidence" value="ECO:0007669"/>
    <property type="project" value="UniProtKB-KW"/>
</dbReference>
<dbReference type="Proteomes" id="UP000249254">
    <property type="component" value="Unassembled WGS sequence"/>
</dbReference>
<name>A0A328AFR9_9CAUL</name>
<reference evidence="4" key="1">
    <citation type="submission" date="2018-05" db="EMBL/GenBank/DDBJ databases">
        <authorList>
            <person name="Li X."/>
        </authorList>
    </citation>
    <scope>NUCLEOTIDE SEQUENCE [LARGE SCALE GENOMIC DNA]</scope>
    <source>
        <strain evidence="4">LX32</strain>
    </source>
</reference>
<evidence type="ECO:0000256" key="1">
    <source>
        <dbReference type="PROSITE-ProRule" id="PRU00464"/>
    </source>
</evidence>
<organism evidence="3 4">
    <name type="scientific">Phenylobacterium soli</name>
    <dbReference type="NCBI Taxonomy" id="2170551"/>
    <lineage>
        <taxon>Bacteria</taxon>
        <taxon>Pseudomonadati</taxon>
        <taxon>Pseudomonadota</taxon>
        <taxon>Alphaproteobacteria</taxon>
        <taxon>Caulobacterales</taxon>
        <taxon>Caulobacteraceae</taxon>
        <taxon>Phenylobacterium</taxon>
    </lineage>
</organism>